<proteinExistence type="predicted"/>
<dbReference type="Proteomes" id="UP000198781">
    <property type="component" value="Unassembled WGS sequence"/>
</dbReference>
<accession>A0A1G6UKX2</accession>
<dbReference type="AlphaFoldDB" id="A0A1G6UKX2"/>
<organism evidence="1 2">
    <name type="scientific">Paracidovorax valerianellae</name>
    <dbReference type="NCBI Taxonomy" id="187868"/>
    <lineage>
        <taxon>Bacteria</taxon>
        <taxon>Pseudomonadati</taxon>
        <taxon>Pseudomonadota</taxon>
        <taxon>Betaproteobacteria</taxon>
        <taxon>Burkholderiales</taxon>
        <taxon>Comamonadaceae</taxon>
        <taxon>Paracidovorax</taxon>
    </lineage>
</organism>
<dbReference type="RefSeq" id="WP_092743768.1">
    <property type="nucleotide sequence ID" value="NZ_FMZC01000006.1"/>
</dbReference>
<protein>
    <submittedName>
        <fullName evidence="1">Uncharacterized protein</fullName>
    </submittedName>
</protein>
<evidence type="ECO:0000313" key="2">
    <source>
        <dbReference type="Proteomes" id="UP000198781"/>
    </source>
</evidence>
<dbReference type="OrthoDB" id="9151455at2"/>
<keyword evidence="2" id="KW-1185">Reference proteome</keyword>
<reference evidence="1 2" key="1">
    <citation type="submission" date="2016-10" db="EMBL/GenBank/DDBJ databases">
        <authorList>
            <person name="de Groot N.N."/>
        </authorList>
    </citation>
    <scope>NUCLEOTIDE SEQUENCE [LARGE SCALE GENOMIC DNA]</scope>
    <source>
        <strain evidence="1 2">DSM 16619</strain>
    </source>
</reference>
<evidence type="ECO:0000313" key="1">
    <source>
        <dbReference type="EMBL" id="SDD41185.1"/>
    </source>
</evidence>
<dbReference type="EMBL" id="FMZC01000006">
    <property type="protein sequence ID" value="SDD41185.1"/>
    <property type="molecule type" value="Genomic_DNA"/>
</dbReference>
<sequence length="241" mass="26680">MFERFRKAFALGIRPDDPPRPVSLEDTEQWAAAQGLAFSRTAEPGGFLLLGQYEGRTWRLECGAPQRHYLRGTELRARIDVGVRPDLALMLVSRPLKEALEGEAYGAFTDTLQTSLTGDLPEEVRWLAMFEEMAWPGVPLAFWQHFAVVGEGGGHAKRWVQETMIAHLLEMLLPSQGEPEDSGVRPPKAPPLMLMVARGKVSLRMEYPGDHLHALADAVVLLHEAARSAVQHLPQGTADEG</sequence>
<name>A0A1G6UKX2_9BURK</name>
<gene>
    <name evidence="1" type="ORF">SAMN05192589_10696</name>
</gene>